<organism evidence="1 2">
    <name type="scientific">Leptospira selangorensis</name>
    <dbReference type="NCBI Taxonomy" id="2484982"/>
    <lineage>
        <taxon>Bacteria</taxon>
        <taxon>Pseudomonadati</taxon>
        <taxon>Spirochaetota</taxon>
        <taxon>Spirochaetia</taxon>
        <taxon>Leptospirales</taxon>
        <taxon>Leptospiraceae</taxon>
        <taxon>Leptospira</taxon>
    </lineage>
</organism>
<dbReference type="Proteomes" id="UP000298057">
    <property type="component" value="Unassembled WGS sequence"/>
</dbReference>
<reference evidence="2" key="1">
    <citation type="journal article" date="2019" name="PLoS Negl. Trop. Dis.">
        <title>Revisiting the worldwide diversity of Leptospira species in the environment.</title>
        <authorList>
            <person name="Vincent A.T."/>
            <person name="Schiettekatte O."/>
            <person name="Bourhy P."/>
            <person name="Veyrier F.J."/>
            <person name="Picardeau M."/>
        </authorList>
    </citation>
    <scope>NUCLEOTIDE SEQUENCE [LARGE SCALE GENOMIC DNA]</scope>
    <source>
        <strain evidence="2">201702406</strain>
    </source>
</reference>
<dbReference type="EMBL" id="RQGU01000100">
    <property type="protein sequence ID" value="TGM19320.1"/>
    <property type="molecule type" value="Genomic_DNA"/>
</dbReference>
<comment type="caution">
    <text evidence="1">The sequence shown here is derived from an EMBL/GenBank/DDBJ whole genome shotgun (WGS) entry which is preliminary data.</text>
</comment>
<dbReference type="Pfam" id="PF08665">
    <property type="entry name" value="PglZ"/>
    <property type="match status" value="1"/>
</dbReference>
<gene>
    <name evidence="1" type="ORF">EHQ82_10915</name>
</gene>
<name>A0ABY2NAD8_9LEPT</name>
<sequence length="838" mass="94284">MSIQQFIQEQVLLPRLKKSQVLVVYDPDRRYRDVCREMSREKLVVVDASESSIQSRREAMKALTALGKAEIQNLLVYVPARKPIEDEDKQKDPFSLYAACGTVFPEGDGDEYLSICLKAKPDHQTQIRSVFATNPNPSFAVIDAIGGGLSWPNLRSTLKVESTRDILFALLCPSEVQTNALRDNKSWISEAKDLFSVSLGMELKTKIEAVLAISEELWRFILFSEFVFDLPEELPESLINVPRAEIYAKPLIEDICDRLRNDQRTQDAYIQSALRIEHELSLTSACKNIKDLGHKDTFPFEERTFLKNAIENLMNGDLDTTREILNRHSKSVWTGRGESQIQWDFLRSSLMLVQTCQDNERALADRTRSMNGLIDFYVSQYREVDQRHREFEQSVSESLWQDTDGILFPVQEYVRKQYGKISEQIQLVFTKHLQETGWPITGHLSNTAVFDKIVAPKLEVSGHKVAFIVVDALRYELGVSLQHMLAEDEQVEIKPALAQLPSVTLVGMASLLPGASIDFSLVKTGSGYLPQIQGTTFSNVSQRMDWIKRKYGMRFHELRLEDFVRKDIPISPDVDLFLLRSVEIDSHFENNPDTAPNEILNALKRIRQAIHKLKQRGFEEVIIATDHGFFMNTHAGAGDTCSKPPGEWINVHDRSLLGNGNLDSNHFQMSTEKAGIRGDLGSFAGPLSLASYKKGILFYHGGCSLQECIVPVLQLQLKDKKMDMPSGVNIELSYKNGSKRISTRVPVLDVRSVSPSLFAGGEEILIEAHDPQGNVVGEAKCGGVVNPATGTILMAQNSEVKVMIKMSDTYEGKVIIKALHPVTSKVFAKIELETDYTV</sequence>
<proteinExistence type="predicted"/>
<protein>
    <submittedName>
        <fullName evidence="1">PglZ domain-containing protein</fullName>
    </submittedName>
</protein>
<accession>A0ABY2NAD8</accession>
<keyword evidence="2" id="KW-1185">Reference proteome</keyword>
<evidence type="ECO:0000313" key="1">
    <source>
        <dbReference type="EMBL" id="TGM19320.1"/>
    </source>
</evidence>
<evidence type="ECO:0000313" key="2">
    <source>
        <dbReference type="Proteomes" id="UP000298057"/>
    </source>
</evidence>